<protein>
    <submittedName>
        <fullName evidence="6">UbiA family prenyltransferase</fullName>
    </submittedName>
</protein>
<organism evidence="6 7">
    <name type="scientific">Algoriphagus sediminis</name>
    <dbReference type="NCBI Taxonomy" id="3057113"/>
    <lineage>
        <taxon>Bacteria</taxon>
        <taxon>Pseudomonadati</taxon>
        <taxon>Bacteroidota</taxon>
        <taxon>Cytophagia</taxon>
        <taxon>Cytophagales</taxon>
        <taxon>Cyclobacteriaceae</taxon>
        <taxon>Algoriphagus</taxon>
    </lineage>
</organism>
<evidence type="ECO:0000256" key="4">
    <source>
        <dbReference type="ARBA" id="ARBA00023136"/>
    </source>
</evidence>
<keyword evidence="2 5" id="KW-0812">Transmembrane</keyword>
<feature type="transmembrane region" description="Helical" evidence="5">
    <location>
        <begin position="127"/>
        <end position="149"/>
    </location>
</feature>
<feature type="transmembrane region" description="Helical" evidence="5">
    <location>
        <begin position="79"/>
        <end position="107"/>
    </location>
</feature>
<gene>
    <name evidence="6" type="ORF">QVH07_06565</name>
</gene>
<sequence>MITLSSIKHLRIPFSIFLLPIFFFALALTPNLNGERILWVFLSLHFFLYPSSNGYNSYFDKDEKSIGGLKNPPKVTKDLYWLSHAFLLIGLIIALQISITYAVMVVIYALVSMAYSHPSIRLKKYGWLSWLITGFFQGYFTFSMAYIGLSDLDWQVMFQPHVYTPGFLTSVMLWGSYPLTQVYQHEEDRKRGDLTVSIRLGIQGTFLFSSLMFLFTAIAFAWYFLGRNQIEVLWVYLACMAPVVLFFFLWFTFVRKDPEKHVSYGWAMGMNWISALALNGFFLYYFFANTQILQVINQV</sequence>
<keyword evidence="4 5" id="KW-0472">Membrane</keyword>
<dbReference type="EMBL" id="JAUEPH010000003">
    <property type="protein sequence ID" value="MDN3203803.1"/>
    <property type="molecule type" value="Genomic_DNA"/>
</dbReference>
<evidence type="ECO:0000256" key="5">
    <source>
        <dbReference type="SAM" id="Phobius"/>
    </source>
</evidence>
<reference evidence="6" key="1">
    <citation type="submission" date="2023-06" db="EMBL/GenBank/DDBJ databases">
        <title>Robiginitalea aurantiacus sp. nov. and Algoriphagus sediminis sp. nov., isolated from coastal sediment.</title>
        <authorList>
            <person name="Zhou Z.Y."/>
            <person name="An J."/>
            <person name="Jia Y.W."/>
            <person name="Du Z.J."/>
        </authorList>
    </citation>
    <scope>NUCLEOTIDE SEQUENCE</scope>
    <source>
        <strain evidence="6">C2-7</strain>
    </source>
</reference>
<proteinExistence type="predicted"/>
<feature type="transmembrane region" description="Helical" evidence="5">
    <location>
        <begin position="232"/>
        <end position="253"/>
    </location>
</feature>
<evidence type="ECO:0000313" key="6">
    <source>
        <dbReference type="EMBL" id="MDN3203803.1"/>
    </source>
</evidence>
<dbReference type="Proteomes" id="UP001171916">
    <property type="component" value="Unassembled WGS sequence"/>
</dbReference>
<evidence type="ECO:0000256" key="2">
    <source>
        <dbReference type="ARBA" id="ARBA00022692"/>
    </source>
</evidence>
<feature type="transmembrane region" description="Helical" evidence="5">
    <location>
        <begin position="265"/>
        <end position="287"/>
    </location>
</feature>
<dbReference type="RefSeq" id="WP_289999366.1">
    <property type="nucleotide sequence ID" value="NZ_JAUEPH010000003.1"/>
</dbReference>
<keyword evidence="7" id="KW-1185">Reference proteome</keyword>
<comment type="caution">
    <text evidence="6">The sequence shown here is derived from an EMBL/GenBank/DDBJ whole genome shotgun (WGS) entry which is preliminary data.</text>
</comment>
<feature type="transmembrane region" description="Helical" evidence="5">
    <location>
        <begin position="200"/>
        <end position="225"/>
    </location>
</feature>
<dbReference type="InterPro" id="IPR000537">
    <property type="entry name" value="UbiA_prenyltransferase"/>
</dbReference>
<dbReference type="Pfam" id="PF01040">
    <property type="entry name" value="UbiA"/>
    <property type="match status" value="1"/>
</dbReference>
<accession>A0ABT7YBD0</accession>
<comment type="subcellular location">
    <subcellularLocation>
        <location evidence="1">Membrane</location>
        <topology evidence="1">Multi-pass membrane protein</topology>
    </subcellularLocation>
</comment>
<evidence type="ECO:0000256" key="3">
    <source>
        <dbReference type="ARBA" id="ARBA00022989"/>
    </source>
</evidence>
<feature type="transmembrane region" description="Helical" evidence="5">
    <location>
        <begin position="12"/>
        <end position="31"/>
    </location>
</feature>
<evidence type="ECO:0000313" key="7">
    <source>
        <dbReference type="Proteomes" id="UP001171916"/>
    </source>
</evidence>
<name>A0ABT7YBD0_9BACT</name>
<feature type="transmembrane region" description="Helical" evidence="5">
    <location>
        <begin position="37"/>
        <end position="58"/>
    </location>
</feature>
<evidence type="ECO:0000256" key="1">
    <source>
        <dbReference type="ARBA" id="ARBA00004141"/>
    </source>
</evidence>
<keyword evidence="3 5" id="KW-1133">Transmembrane helix</keyword>